<comment type="subcellular location">
    <subcellularLocation>
        <location evidence="3">Cytoplasm</location>
    </subcellularLocation>
</comment>
<dbReference type="AlphaFoldDB" id="A0A7T6ZCV7"/>
<proteinExistence type="inferred from homology"/>
<evidence type="ECO:0000256" key="4">
    <source>
        <dbReference type="SAM" id="MobiDB-lite"/>
    </source>
</evidence>
<dbReference type="Gene3D" id="2.10.150.10">
    <property type="entry name" value="Urease, beta subunit"/>
    <property type="match status" value="1"/>
</dbReference>
<dbReference type="EC" id="3.5.1.5" evidence="3"/>
<evidence type="ECO:0000256" key="3">
    <source>
        <dbReference type="HAMAP-Rule" id="MF_01954"/>
    </source>
</evidence>
<dbReference type="InterPro" id="IPR050069">
    <property type="entry name" value="Urease_subunit"/>
</dbReference>
<dbReference type="Pfam" id="PF00699">
    <property type="entry name" value="Urease_beta"/>
    <property type="match status" value="1"/>
</dbReference>
<dbReference type="GO" id="GO:0043419">
    <property type="term" value="P:urea catabolic process"/>
    <property type="evidence" value="ECO:0007669"/>
    <property type="project" value="UniProtKB-UniRule"/>
</dbReference>
<keyword evidence="6" id="KW-1185">Reference proteome</keyword>
<dbReference type="PANTHER" id="PTHR33569">
    <property type="entry name" value="UREASE"/>
    <property type="match status" value="1"/>
</dbReference>
<dbReference type="GO" id="GO:0009039">
    <property type="term" value="F:urease activity"/>
    <property type="evidence" value="ECO:0007669"/>
    <property type="project" value="UniProtKB-UniRule"/>
</dbReference>
<dbReference type="InterPro" id="IPR036461">
    <property type="entry name" value="Urease_betasu_sf"/>
</dbReference>
<accession>A0A7T6ZCV7</accession>
<keyword evidence="3" id="KW-0963">Cytoplasm</keyword>
<dbReference type="Proteomes" id="UP000595349">
    <property type="component" value="Chromosome"/>
</dbReference>
<comment type="pathway">
    <text evidence="3">Nitrogen metabolism; urea degradation; CO(2) and NH(3) from urea (urease route): step 1/1.</text>
</comment>
<dbReference type="RefSeq" id="WP_200085594.1">
    <property type="nucleotide sequence ID" value="NZ_CP054706.1"/>
</dbReference>
<evidence type="ECO:0000313" key="5">
    <source>
        <dbReference type="EMBL" id="QQK81163.1"/>
    </source>
</evidence>
<comment type="catalytic activity">
    <reaction evidence="2 3">
        <text>urea + 2 H2O + H(+) = hydrogencarbonate + 2 NH4(+)</text>
        <dbReference type="Rhea" id="RHEA:20557"/>
        <dbReference type="ChEBI" id="CHEBI:15377"/>
        <dbReference type="ChEBI" id="CHEBI:15378"/>
        <dbReference type="ChEBI" id="CHEBI:16199"/>
        <dbReference type="ChEBI" id="CHEBI:17544"/>
        <dbReference type="ChEBI" id="CHEBI:28938"/>
        <dbReference type="EC" id="3.5.1.5"/>
    </reaction>
</comment>
<dbReference type="InterPro" id="IPR002019">
    <property type="entry name" value="Urease_beta-like"/>
</dbReference>
<dbReference type="SUPFAM" id="SSF51278">
    <property type="entry name" value="Urease, beta-subunit"/>
    <property type="match status" value="1"/>
</dbReference>
<comment type="similarity">
    <text evidence="3">Belongs to the urease beta subunit family.</text>
</comment>
<organism evidence="5 6">
    <name type="scientific">Salicibibacter cibi</name>
    <dbReference type="NCBI Taxonomy" id="2743001"/>
    <lineage>
        <taxon>Bacteria</taxon>
        <taxon>Bacillati</taxon>
        <taxon>Bacillota</taxon>
        <taxon>Bacilli</taxon>
        <taxon>Bacillales</taxon>
        <taxon>Bacillaceae</taxon>
        <taxon>Salicibibacter</taxon>
    </lineage>
</organism>
<evidence type="ECO:0000256" key="1">
    <source>
        <dbReference type="ARBA" id="ARBA00022801"/>
    </source>
</evidence>
<keyword evidence="1 3" id="KW-0378">Hydrolase</keyword>
<dbReference type="UniPathway" id="UPA00258">
    <property type="reaction ID" value="UER00370"/>
</dbReference>
<sequence length="127" mass="14318">MKPGAFDIRKGWIEINAGRESIDLAIKNEGTRSIQIGSHFHMAEANPGLTFDREKAMGMRLNIPSGTAVRFEPGEEQTVTLVSFGGKQQVYGFNNKTNAYMDERGKQKTKNKIEAWQQEVKKDEVRS</sequence>
<dbReference type="GO" id="GO:0035550">
    <property type="term" value="C:urease complex"/>
    <property type="evidence" value="ECO:0007669"/>
    <property type="project" value="InterPro"/>
</dbReference>
<gene>
    <name evidence="3 5" type="primary">ureB</name>
    <name evidence="5" type="ORF">HUG20_15485</name>
</gene>
<name>A0A7T6ZCV7_9BACI</name>
<dbReference type="EMBL" id="CP054706">
    <property type="protein sequence ID" value="QQK81163.1"/>
    <property type="molecule type" value="Genomic_DNA"/>
</dbReference>
<feature type="region of interest" description="Disordered" evidence="4">
    <location>
        <begin position="104"/>
        <end position="127"/>
    </location>
</feature>
<evidence type="ECO:0000313" key="6">
    <source>
        <dbReference type="Proteomes" id="UP000595349"/>
    </source>
</evidence>
<dbReference type="HAMAP" id="MF_01954">
    <property type="entry name" value="Urease_beta"/>
    <property type="match status" value="1"/>
</dbReference>
<protein>
    <recommendedName>
        <fullName evidence="3">Urease subunit beta</fullName>
        <ecNumber evidence="3">3.5.1.5</ecNumber>
    </recommendedName>
    <alternativeName>
        <fullName evidence="3">Urea amidohydrolase subunit beta</fullName>
    </alternativeName>
</protein>
<dbReference type="KEGG" id="scib:HUG20_15485"/>
<comment type="subunit">
    <text evidence="3">Heterotrimer of UreA (gamma), UreB (beta) and UreC (alpha) subunits. Three heterotrimers associate to form the active enzyme.</text>
</comment>
<reference evidence="5 6" key="1">
    <citation type="submission" date="2020-06" db="EMBL/GenBank/DDBJ databases">
        <title>Genomic analysis of Salicibibacter sp. NKC21-4.</title>
        <authorList>
            <person name="Oh Y.J."/>
        </authorList>
    </citation>
    <scope>NUCLEOTIDE SEQUENCE [LARGE SCALE GENOMIC DNA]</scope>
    <source>
        <strain evidence="5 6">NKC21-4</strain>
    </source>
</reference>
<dbReference type="CDD" id="cd00407">
    <property type="entry name" value="Urease_beta"/>
    <property type="match status" value="1"/>
</dbReference>
<evidence type="ECO:0000256" key="2">
    <source>
        <dbReference type="ARBA" id="ARBA00047778"/>
    </source>
</evidence>
<dbReference type="PANTHER" id="PTHR33569:SF1">
    <property type="entry name" value="UREASE"/>
    <property type="match status" value="1"/>
</dbReference>
<dbReference type="NCBIfam" id="NF009682">
    <property type="entry name" value="PRK13203.1"/>
    <property type="match status" value="1"/>
</dbReference>
<dbReference type="FunFam" id="2.10.150.10:FF:000001">
    <property type="entry name" value="Urease subunit beta"/>
    <property type="match status" value="1"/>
</dbReference>
<dbReference type="NCBIfam" id="TIGR00192">
    <property type="entry name" value="urease_beta"/>
    <property type="match status" value="1"/>
</dbReference>